<feature type="compositionally biased region" description="Polar residues" evidence="1">
    <location>
        <begin position="65"/>
        <end position="81"/>
    </location>
</feature>
<feature type="non-terminal residue" evidence="2">
    <location>
        <position position="115"/>
    </location>
</feature>
<evidence type="ECO:0000256" key="1">
    <source>
        <dbReference type="SAM" id="MobiDB-lite"/>
    </source>
</evidence>
<keyword evidence="3" id="KW-1185">Reference proteome</keyword>
<accession>A0ABR0JPG0</accession>
<proteinExistence type="predicted"/>
<comment type="caution">
    <text evidence="2">The sequence shown here is derived from an EMBL/GenBank/DDBJ whole genome shotgun (WGS) entry which is preliminary data.</text>
</comment>
<dbReference type="EMBL" id="JAVRRA010027280">
    <property type="protein sequence ID" value="KAK5067871.1"/>
    <property type="molecule type" value="Genomic_DNA"/>
</dbReference>
<protein>
    <submittedName>
        <fullName evidence="2">Uncharacterized protein</fullName>
    </submittedName>
</protein>
<dbReference type="Proteomes" id="UP001357485">
    <property type="component" value="Unassembled WGS sequence"/>
</dbReference>
<feature type="region of interest" description="Disordered" evidence="1">
    <location>
        <begin position="1"/>
        <end position="95"/>
    </location>
</feature>
<name>A0ABR0JPG0_9PEZI</name>
<reference evidence="2 3" key="1">
    <citation type="submission" date="2023-08" db="EMBL/GenBank/DDBJ databases">
        <title>Black Yeasts Isolated from many extreme environments.</title>
        <authorList>
            <person name="Coleine C."/>
            <person name="Stajich J.E."/>
            <person name="Selbmann L."/>
        </authorList>
    </citation>
    <scope>NUCLEOTIDE SEQUENCE [LARGE SCALE GENOMIC DNA]</scope>
    <source>
        <strain evidence="2 3">CCFEE 536</strain>
    </source>
</reference>
<organism evidence="2 3">
    <name type="scientific">Cryomyces antarcticus</name>
    <dbReference type="NCBI Taxonomy" id="329879"/>
    <lineage>
        <taxon>Eukaryota</taxon>
        <taxon>Fungi</taxon>
        <taxon>Dikarya</taxon>
        <taxon>Ascomycota</taxon>
        <taxon>Pezizomycotina</taxon>
        <taxon>Dothideomycetes</taxon>
        <taxon>Dothideomycetes incertae sedis</taxon>
        <taxon>Cryomyces</taxon>
    </lineage>
</organism>
<gene>
    <name evidence="2" type="ORF">LTR16_009831</name>
</gene>
<sequence length="115" mass="12712">MDIDRTIRPAWLGGSPKKSKEAKRHGPARSPKPRFDNKTSQSPGKHTTAPEKPRHPPPGEPPARSTSIEVPTNDVSNSSSHGRSKRFPVLHKQPAPRIVVSKFTIDNGTLRKRDV</sequence>
<evidence type="ECO:0000313" key="3">
    <source>
        <dbReference type="Proteomes" id="UP001357485"/>
    </source>
</evidence>
<evidence type="ECO:0000313" key="2">
    <source>
        <dbReference type="EMBL" id="KAK5067871.1"/>
    </source>
</evidence>